<accession>A0A918R5K3</accession>
<dbReference type="PANTHER" id="PTHR43606:SF2">
    <property type="entry name" value="ALKALINE PHOSPHATASE FAMILY PROTEIN (AFU_ORTHOLOGUE AFUA_5G03860)"/>
    <property type="match status" value="1"/>
</dbReference>
<evidence type="ECO:0000259" key="2">
    <source>
        <dbReference type="Pfam" id="PF09423"/>
    </source>
</evidence>
<keyword evidence="1" id="KW-0732">Signal</keyword>
<evidence type="ECO:0000256" key="1">
    <source>
        <dbReference type="SAM" id="SignalP"/>
    </source>
</evidence>
<dbReference type="Pfam" id="PF09423">
    <property type="entry name" value="PhoD"/>
    <property type="match status" value="1"/>
</dbReference>
<feature type="signal peptide" evidence="1">
    <location>
        <begin position="1"/>
        <end position="35"/>
    </location>
</feature>
<dbReference type="EMBL" id="BMZD01000001">
    <property type="protein sequence ID" value="GGZ87489.1"/>
    <property type="molecule type" value="Genomic_DNA"/>
</dbReference>
<dbReference type="InterPro" id="IPR018946">
    <property type="entry name" value="PhoD-like_MPP"/>
</dbReference>
<feature type="domain" description="Phospholipase D N-terminal" evidence="3">
    <location>
        <begin position="43"/>
        <end position="130"/>
    </location>
</feature>
<name>A0A918R5K3_9SPHN</name>
<protein>
    <submittedName>
        <fullName evidence="4">Alkaline phosphatase</fullName>
    </submittedName>
</protein>
<dbReference type="PROSITE" id="PS51318">
    <property type="entry name" value="TAT"/>
    <property type="match status" value="1"/>
</dbReference>
<keyword evidence="5" id="KW-1185">Reference proteome</keyword>
<reference evidence="4" key="1">
    <citation type="journal article" date="2014" name="Int. J. Syst. Evol. Microbiol.">
        <title>Complete genome sequence of Corynebacterium casei LMG S-19264T (=DSM 44701T), isolated from a smear-ripened cheese.</title>
        <authorList>
            <consortium name="US DOE Joint Genome Institute (JGI-PGF)"/>
            <person name="Walter F."/>
            <person name="Albersmeier A."/>
            <person name="Kalinowski J."/>
            <person name="Ruckert C."/>
        </authorList>
    </citation>
    <scope>NUCLEOTIDE SEQUENCE</scope>
    <source>
        <strain evidence="4">KCTC 32422</strain>
    </source>
</reference>
<dbReference type="Pfam" id="PF16655">
    <property type="entry name" value="PhoD_N"/>
    <property type="match status" value="1"/>
</dbReference>
<evidence type="ECO:0000313" key="5">
    <source>
        <dbReference type="Proteomes" id="UP000634139"/>
    </source>
</evidence>
<evidence type="ECO:0000313" key="4">
    <source>
        <dbReference type="EMBL" id="GGZ87489.1"/>
    </source>
</evidence>
<dbReference type="InterPro" id="IPR052900">
    <property type="entry name" value="Phospholipid_Metab_Enz"/>
</dbReference>
<feature type="domain" description="PhoD-like phosphatase metallophosphatase" evidence="2">
    <location>
        <begin position="141"/>
        <end position="516"/>
    </location>
</feature>
<evidence type="ECO:0000259" key="3">
    <source>
        <dbReference type="Pfam" id="PF16655"/>
    </source>
</evidence>
<gene>
    <name evidence="4" type="ORF">GCM10011617_02740</name>
</gene>
<feature type="chain" id="PRO_5037481103" evidence="1">
    <location>
        <begin position="36"/>
        <end position="547"/>
    </location>
</feature>
<organism evidence="4 5">
    <name type="scientific">Novosphingobium arvoryzae</name>
    <dbReference type="NCBI Taxonomy" id="1256514"/>
    <lineage>
        <taxon>Bacteria</taxon>
        <taxon>Pseudomonadati</taxon>
        <taxon>Pseudomonadota</taxon>
        <taxon>Alphaproteobacteria</taxon>
        <taxon>Sphingomonadales</taxon>
        <taxon>Sphingomonadaceae</taxon>
        <taxon>Novosphingobium</taxon>
    </lineage>
</organism>
<reference evidence="4" key="2">
    <citation type="submission" date="2020-09" db="EMBL/GenBank/DDBJ databases">
        <authorList>
            <person name="Sun Q."/>
            <person name="Kim S."/>
        </authorList>
    </citation>
    <scope>NUCLEOTIDE SEQUENCE</scope>
    <source>
        <strain evidence="4">KCTC 32422</strain>
    </source>
</reference>
<dbReference type="Gene3D" id="2.60.40.380">
    <property type="entry name" value="Purple acid phosphatase-like, N-terminal"/>
    <property type="match status" value="1"/>
</dbReference>
<dbReference type="InterPro" id="IPR032093">
    <property type="entry name" value="PhoD_N"/>
</dbReference>
<proteinExistence type="predicted"/>
<dbReference type="Proteomes" id="UP000634139">
    <property type="component" value="Unassembled WGS sequence"/>
</dbReference>
<comment type="caution">
    <text evidence="4">The sequence shown here is derived from an EMBL/GenBank/DDBJ whole genome shotgun (WGS) entry which is preliminary data.</text>
</comment>
<dbReference type="RefSeq" id="WP_189538630.1">
    <property type="nucleotide sequence ID" value="NZ_BMZD01000001.1"/>
</dbReference>
<dbReference type="InterPro" id="IPR029052">
    <property type="entry name" value="Metallo-depent_PP-like"/>
</dbReference>
<dbReference type="CDD" id="cd07389">
    <property type="entry name" value="MPP_PhoD"/>
    <property type="match status" value="1"/>
</dbReference>
<dbReference type="Gene3D" id="3.60.21.70">
    <property type="entry name" value="PhoD-like phosphatase"/>
    <property type="match status" value="1"/>
</dbReference>
<dbReference type="SUPFAM" id="SSF56300">
    <property type="entry name" value="Metallo-dependent phosphatases"/>
    <property type="match status" value="1"/>
</dbReference>
<dbReference type="InterPro" id="IPR006311">
    <property type="entry name" value="TAT_signal"/>
</dbReference>
<sequence>MSLPPPAPAVPTTRRNLLKLGALGLAGLSAPVAAAASAGGFTHGVASGEPGPTQVLLWTRYVASADTKLAWEVSETSDFAKVAASGDCLASPATDCCAKAWARGLSPGKWYYYRFVAPSGEMSLTGRTRTLPVGKVSRFRLAVFSCSNFGFGWFNAYAHAAESGDFDLALHLGDYFYEYARGTYPTAKQAVAGRTLPLDEAVTLAGYRERFATYRSDPDLQRIHQILPMVVMWDDHETANDTWKDGAENHQPNEGDWAVRKAAAERVYREWMPVSDDYWTAYEIGNLATIFKLETRHVARLQALDLQEAFRSAAPGRIDAALTAFRDGAWRDPARTLLGTEQENWLARGLKASTRANKPWQVLAQQVVMGSLVMTEGVLEGLPAAAPDWLKLRLQSSVAAGRHGIPWSMDMWSGYPAARERVYQSALAADANLLVLAGDSHNAWAFDHQHQGARVGVEMAGHSVTSPGAEGTLGWIRPDDLARQSVAANPALQWCDTARRGYLAVELMPTAAHGEWRFVQTVRQRDLALGGAKRMTVLAGQRKFESG</sequence>
<dbReference type="AlphaFoldDB" id="A0A918R5K3"/>
<dbReference type="InterPro" id="IPR038607">
    <property type="entry name" value="PhoD-like_sf"/>
</dbReference>
<dbReference type="PANTHER" id="PTHR43606">
    <property type="entry name" value="PHOSPHATASE, PUTATIVE (AFU_ORTHOLOGUE AFUA_6G08710)-RELATED"/>
    <property type="match status" value="1"/>
</dbReference>